<dbReference type="PROSITE" id="PS00194">
    <property type="entry name" value="THIOREDOXIN_1"/>
    <property type="match status" value="1"/>
</dbReference>
<dbReference type="PROSITE" id="PS51324">
    <property type="entry name" value="ERV_ALR"/>
    <property type="match status" value="1"/>
</dbReference>
<evidence type="ECO:0000256" key="8">
    <source>
        <dbReference type="RuleBase" id="RU371123"/>
    </source>
</evidence>
<dbReference type="GO" id="GO:0006457">
    <property type="term" value="P:protein folding"/>
    <property type="evidence" value="ECO:0007669"/>
    <property type="project" value="TreeGrafter"/>
</dbReference>
<reference evidence="13" key="2">
    <citation type="submission" date="2020-11" db="EMBL/GenBank/DDBJ databases">
        <authorList>
            <person name="Cecchin M."/>
            <person name="Marcolungo L."/>
            <person name="Rossato M."/>
            <person name="Girolomoni L."/>
            <person name="Cosentino E."/>
            <person name="Cuine S."/>
            <person name="Li-Beisson Y."/>
            <person name="Delledonne M."/>
            <person name="Ballottari M."/>
        </authorList>
    </citation>
    <scope>NUCLEOTIDE SEQUENCE</scope>
    <source>
        <strain evidence="13">211/11P</strain>
        <tissue evidence="13">Whole cell</tissue>
    </source>
</reference>
<dbReference type="EMBL" id="SIDB01000001">
    <property type="protein sequence ID" value="KAI3438172.1"/>
    <property type="molecule type" value="Genomic_DNA"/>
</dbReference>
<feature type="chain" id="PRO_5039346872" description="Sulfhydryl oxidase" evidence="10">
    <location>
        <begin position="26"/>
        <end position="533"/>
    </location>
</feature>
<proteinExistence type="predicted"/>
<gene>
    <name evidence="13" type="ORF">D9Q98_000609</name>
</gene>
<evidence type="ECO:0000256" key="1">
    <source>
        <dbReference type="ARBA" id="ARBA00001974"/>
    </source>
</evidence>
<comment type="cofactor">
    <cofactor evidence="1 8">
        <name>FAD</name>
        <dbReference type="ChEBI" id="CHEBI:57692"/>
    </cofactor>
</comment>
<dbReference type="GO" id="GO:0003756">
    <property type="term" value="F:protein disulfide isomerase activity"/>
    <property type="evidence" value="ECO:0007669"/>
    <property type="project" value="TreeGrafter"/>
</dbReference>
<name>A0A9D4Z232_CHLVU</name>
<feature type="domain" description="ERV/ALR sulfhydryl oxidase" evidence="11">
    <location>
        <begin position="337"/>
        <end position="440"/>
    </location>
</feature>
<keyword evidence="7" id="KW-0325">Glycoprotein</keyword>
<keyword evidence="5 8" id="KW-0560">Oxidoreductase</keyword>
<dbReference type="SUPFAM" id="SSF52833">
    <property type="entry name" value="Thioredoxin-like"/>
    <property type="match status" value="1"/>
</dbReference>
<evidence type="ECO:0000256" key="10">
    <source>
        <dbReference type="SAM" id="SignalP"/>
    </source>
</evidence>
<dbReference type="Gene3D" id="1.20.120.310">
    <property type="entry name" value="ERV/ALR sulfhydryl oxidase domain"/>
    <property type="match status" value="1"/>
</dbReference>
<comment type="caution">
    <text evidence="13">The sequence shown here is derived from an EMBL/GenBank/DDBJ whole genome shotgun (WGS) entry which is preliminary data.</text>
</comment>
<dbReference type="InterPro" id="IPR036774">
    <property type="entry name" value="ERV/ALR_sulphydryl_oxid_sf"/>
</dbReference>
<dbReference type="CDD" id="cd02961">
    <property type="entry name" value="PDI_a_family"/>
    <property type="match status" value="1"/>
</dbReference>
<dbReference type="Pfam" id="PF04777">
    <property type="entry name" value="Evr1_Alr"/>
    <property type="match status" value="1"/>
</dbReference>
<dbReference type="GO" id="GO:0016971">
    <property type="term" value="F:flavin-dependent sulfhydryl oxidase activity"/>
    <property type="evidence" value="ECO:0007669"/>
    <property type="project" value="InterPro"/>
</dbReference>
<dbReference type="PROSITE" id="PS51352">
    <property type="entry name" value="THIOREDOXIN_2"/>
    <property type="match status" value="1"/>
</dbReference>
<feature type="domain" description="Thioredoxin" evidence="12">
    <location>
        <begin position="14"/>
        <end position="154"/>
    </location>
</feature>
<accession>A0A9D4Z232</accession>
<dbReference type="Proteomes" id="UP001055712">
    <property type="component" value="Unassembled WGS sequence"/>
</dbReference>
<feature type="region of interest" description="Disordered" evidence="9">
    <location>
        <begin position="161"/>
        <end position="225"/>
    </location>
</feature>
<evidence type="ECO:0000259" key="12">
    <source>
        <dbReference type="PROSITE" id="PS51352"/>
    </source>
</evidence>
<dbReference type="AlphaFoldDB" id="A0A9D4Z232"/>
<dbReference type="SUPFAM" id="SSF69000">
    <property type="entry name" value="FAD-dependent thiol oxidase"/>
    <property type="match status" value="1"/>
</dbReference>
<dbReference type="InterPro" id="IPR039798">
    <property type="entry name" value="Sulfhydryl_oxidase"/>
</dbReference>
<feature type="signal peptide" evidence="10">
    <location>
        <begin position="1"/>
        <end position="25"/>
    </location>
</feature>
<dbReference type="Pfam" id="PF00085">
    <property type="entry name" value="Thioredoxin"/>
    <property type="match status" value="1"/>
</dbReference>
<keyword evidence="8" id="KW-0812">Transmembrane</keyword>
<evidence type="ECO:0000256" key="4">
    <source>
        <dbReference type="ARBA" id="ARBA00022827"/>
    </source>
</evidence>
<dbReference type="InterPro" id="IPR017937">
    <property type="entry name" value="Thioredoxin_CS"/>
</dbReference>
<keyword evidence="2 8" id="KW-0285">Flavoprotein</keyword>
<dbReference type="InterPro" id="IPR036249">
    <property type="entry name" value="Thioredoxin-like_sf"/>
</dbReference>
<organism evidence="13 14">
    <name type="scientific">Chlorella vulgaris</name>
    <name type="common">Green alga</name>
    <dbReference type="NCBI Taxonomy" id="3077"/>
    <lineage>
        <taxon>Eukaryota</taxon>
        <taxon>Viridiplantae</taxon>
        <taxon>Chlorophyta</taxon>
        <taxon>core chlorophytes</taxon>
        <taxon>Trebouxiophyceae</taxon>
        <taxon>Chlorellales</taxon>
        <taxon>Chlorellaceae</taxon>
        <taxon>Chlorella clade</taxon>
        <taxon>Chlorella</taxon>
    </lineage>
</organism>
<keyword evidence="14" id="KW-1185">Reference proteome</keyword>
<dbReference type="PANTHER" id="PTHR22897:SF8">
    <property type="entry name" value="SULFHYDRYL OXIDASE"/>
    <property type="match status" value="1"/>
</dbReference>
<feature type="compositionally biased region" description="Basic and acidic residues" evidence="9">
    <location>
        <begin position="204"/>
        <end position="217"/>
    </location>
</feature>
<keyword evidence="3 10" id="KW-0732">Signal</keyword>
<keyword evidence="6" id="KW-1015">Disulfide bond</keyword>
<dbReference type="EC" id="1.8.3.2" evidence="8"/>
<dbReference type="Gene3D" id="3.40.30.10">
    <property type="entry name" value="Glutaredoxin"/>
    <property type="match status" value="1"/>
</dbReference>
<evidence type="ECO:0000256" key="2">
    <source>
        <dbReference type="ARBA" id="ARBA00022630"/>
    </source>
</evidence>
<dbReference type="OrthoDB" id="59470at2759"/>
<evidence type="ECO:0000256" key="3">
    <source>
        <dbReference type="ARBA" id="ARBA00022729"/>
    </source>
</evidence>
<sequence>MAPGSRLQATAVLASLLCLASHCTAQLDQGKPGLLELTAASFVASFKALPEDRWVLVEFYAHWCPACKRFQPEYEKVAAFFAERGEKEPVVTVARLDCANHGDMCGIFKVGGYPTMKLGAAADVAALAVDKLVTVQPAARKADAVIAFLAKQLDVKFDAASTADDGSGDAGDGDSRTASESGSSTAHTHEGGSGSITARGAANRKLDPGRGRAEDGHAGGGTDAEAEAAAAAAGAAAAAVAAVDLNDVEGATIRSWQYIVASPLLLQGPEARQGLKDWMGLLAGSHPVDRCRVGAEGLQGALDQLWPDDADQPTPGLSNLSICPGTPFRDWHGCAGSTPDNRGYTCGLWELFHTLAARLPDSENSGAVWLAAIKGFVGNYFQCTECAQHFMLHAGGKEALRVVDKRSACLWIWKAHNMVNRRLAAEDKAEDPASASHPQFPPATLCSTCRHEVQGAVEGDEAIQWDEDAVYRFLLNYYSGQQLEAEAGPAGLQARHTSWADVALVAGLVAGCLYIVLRRSGQYSLRKTVSRSL</sequence>
<evidence type="ECO:0000256" key="5">
    <source>
        <dbReference type="ARBA" id="ARBA00023002"/>
    </source>
</evidence>
<dbReference type="GO" id="GO:0000139">
    <property type="term" value="C:Golgi membrane"/>
    <property type="evidence" value="ECO:0007669"/>
    <property type="project" value="TreeGrafter"/>
</dbReference>
<dbReference type="GO" id="GO:0005615">
    <property type="term" value="C:extracellular space"/>
    <property type="evidence" value="ECO:0007669"/>
    <property type="project" value="TreeGrafter"/>
</dbReference>
<evidence type="ECO:0000256" key="9">
    <source>
        <dbReference type="SAM" id="MobiDB-lite"/>
    </source>
</evidence>
<feature type="transmembrane region" description="Helical" evidence="8">
    <location>
        <begin position="499"/>
        <end position="517"/>
    </location>
</feature>
<evidence type="ECO:0000313" key="14">
    <source>
        <dbReference type="Proteomes" id="UP001055712"/>
    </source>
</evidence>
<dbReference type="InterPro" id="IPR017905">
    <property type="entry name" value="ERV/ALR_sulphydryl_oxidase"/>
</dbReference>
<evidence type="ECO:0000259" key="11">
    <source>
        <dbReference type="PROSITE" id="PS51324"/>
    </source>
</evidence>
<reference evidence="13" key="1">
    <citation type="journal article" date="2019" name="Plant J.">
        <title>Chlorella vulgaris genome assembly and annotation reveals the molecular basis for metabolic acclimation to high light conditions.</title>
        <authorList>
            <person name="Cecchin M."/>
            <person name="Marcolungo L."/>
            <person name="Rossato M."/>
            <person name="Girolomoni L."/>
            <person name="Cosentino E."/>
            <person name="Cuine S."/>
            <person name="Li-Beisson Y."/>
            <person name="Delledonne M."/>
            <person name="Ballottari M."/>
        </authorList>
    </citation>
    <scope>NUCLEOTIDE SEQUENCE</scope>
    <source>
        <strain evidence="13">211/11P</strain>
    </source>
</reference>
<protein>
    <recommendedName>
        <fullName evidence="8">Sulfhydryl oxidase</fullName>
        <ecNumber evidence="8">1.8.3.2</ecNumber>
    </recommendedName>
</protein>
<keyword evidence="4 8" id="KW-0274">FAD</keyword>
<keyword evidence="8" id="KW-1133">Transmembrane helix</keyword>
<dbReference type="InterPro" id="IPR013766">
    <property type="entry name" value="Thioredoxin_domain"/>
</dbReference>
<evidence type="ECO:0000313" key="13">
    <source>
        <dbReference type="EMBL" id="KAI3438172.1"/>
    </source>
</evidence>
<evidence type="ECO:0000256" key="6">
    <source>
        <dbReference type="ARBA" id="ARBA00023157"/>
    </source>
</evidence>
<comment type="catalytic activity">
    <reaction evidence="8">
        <text>2 R'C(R)SH + O2 = R'C(R)S-S(R)CR' + H2O2</text>
        <dbReference type="Rhea" id="RHEA:17357"/>
        <dbReference type="ChEBI" id="CHEBI:15379"/>
        <dbReference type="ChEBI" id="CHEBI:16240"/>
        <dbReference type="ChEBI" id="CHEBI:16520"/>
        <dbReference type="ChEBI" id="CHEBI:17412"/>
        <dbReference type="EC" id="1.8.3.2"/>
    </reaction>
</comment>
<dbReference type="PANTHER" id="PTHR22897">
    <property type="entry name" value="QUIESCIN Q6-RELATED SULFHYDRYL OXIDASE"/>
    <property type="match status" value="1"/>
</dbReference>
<evidence type="ECO:0000256" key="7">
    <source>
        <dbReference type="ARBA" id="ARBA00023180"/>
    </source>
</evidence>
<keyword evidence="8" id="KW-0472">Membrane</keyword>